<reference evidence="18" key="1">
    <citation type="submission" date="2006-10" db="EMBL/GenBank/DDBJ databases">
        <authorList>
            <person name="Amadeo P."/>
            <person name="Zhao Q."/>
            <person name="Wortman J."/>
            <person name="Fraser-Liggett C."/>
            <person name="Carlton J."/>
        </authorList>
    </citation>
    <scope>NUCLEOTIDE SEQUENCE</scope>
    <source>
        <strain evidence="18">G3</strain>
    </source>
</reference>
<evidence type="ECO:0000256" key="7">
    <source>
        <dbReference type="ARBA" id="ARBA00022741"/>
    </source>
</evidence>
<feature type="region of interest" description="Disordered" evidence="16">
    <location>
        <begin position="76"/>
        <end position="114"/>
    </location>
</feature>
<proteinExistence type="predicted"/>
<keyword evidence="15" id="KW-0325">Glycoprotein</keyword>
<dbReference type="InterPro" id="IPR055163">
    <property type="entry name" value="ALK/LTK-like_GRD"/>
</dbReference>
<comment type="subcellular location">
    <subcellularLocation>
        <location evidence="1">Cell membrane</location>
        <topology evidence="1">Single-pass type I membrane protein</topology>
    </subcellularLocation>
</comment>
<dbReference type="GO" id="GO:0005886">
    <property type="term" value="C:plasma membrane"/>
    <property type="evidence" value="ECO:0007669"/>
    <property type="project" value="UniProtKB-SubCell"/>
</dbReference>
<evidence type="ECO:0000256" key="12">
    <source>
        <dbReference type="ARBA" id="ARBA00023137"/>
    </source>
</evidence>
<keyword evidence="8" id="KW-0418">Kinase</keyword>
<feature type="non-terminal residue" evidence="18">
    <location>
        <position position="235"/>
    </location>
</feature>
<evidence type="ECO:0000256" key="10">
    <source>
        <dbReference type="ARBA" id="ARBA00022989"/>
    </source>
</evidence>
<dbReference type="GO" id="GO:0005524">
    <property type="term" value="F:ATP binding"/>
    <property type="evidence" value="ECO:0007669"/>
    <property type="project" value="UniProtKB-KW"/>
</dbReference>
<dbReference type="SMR" id="A2GEH1"/>
<organism evidence="18 19">
    <name type="scientific">Trichomonas vaginalis (strain ATCC PRA-98 / G3)</name>
    <dbReference type="NCBI Taxonomy" id="412133"/>
    <lineage>
        <taxon>Eukaryota</taxon>
        <taxon>Metamonada</taxon>
        <taxon>Parabasalia</taxon>
        <taxon>Trichomonadida</taxon>
        <taxon>Trichomonadidae</taxon>
        <taxon>Trichomonas</taxon>
    </lineage>
</organism>
<reference evidence="18" key="2">
    <citation type="journal article" date="2007" name="Science">
        <title>Draft genome sequence of the sexually transmitted pathogen Trichomonas vaginalis.</title>
        <authorList>
            <person name="Carlton J.M."/>
            <person name="Hirt R.P."/>
            <person name="Silva J.C."/>
            <person name="Delcher A.L."/>
            <person name="Schatz M."/>
            <person name="Zhao Q."/>
            <person name="Wortman J.R."/>
            <person name="Bidwell S.L."/>
            <person name="Alsmark U.C.M."/>
            <person name="Besteiro S."/>
            <person name="Sicheritz-Ponten T."/>
            <person name="Noel C.J."/>
            <person name="Dacks J.B."/>
            <person name="Foster P.G."/>
            <person name="Simillion C."/>
            <person name="Van de Peer Y."/>
            <person name="Miranda-Saavedra D."/>
            <person name="Barton G.J."/>
            <person name="Westrop G.D."/>
            <person name="Mueller S."/>
            <person name="Dessi D."/>
            <person name="Fiori P.L."/>
            <person name="Ren Q."/>
            <person name="Paulsen I."/>
            <person name="Zhang H."/>
            <person name="Bastida-Corcuera F.D."/>
            <person name="Simoes-Barbosa A."/>
            <person name="Brown M.T."/>
            <person name="Hayes R.D."/>
            <person name="Mukherjee M."/>
            <person name="Okumura C.Y."/>
            <person name="Schneider R."/>
            <person name="Smith A.J."/>
            <person name="Vanacova S."/>
            <person name="Villalvazo M."/>
            <person name="Haas B.J."/>
            <person name="Pertea M."/>
            <person name="Feldblyum T.V."/>
            <person name="Utterback T.R."/>
            <person name="Shu C.L."/>
            <person name="Osoegawa K."/>
            <person name="de Jong P.J."/>
            <person name="Hrdy I."/>
            <person name="Horvathova L."/>
            <person name="Zubacova Z."/>
            <person name="Dolezal P."/>
            <person name="Malik S.B."/>
            <person name="Logsdon J.M. Jr."/>
            <person name="Henze K."/>
            <person name="Gupta A."/>
            <person name="Wang C.C."/>
            <person name="Dunne R.L."/>
            <person name="Upcroft J.A."/>
            <person name="Upcroft P."/>
            <person name="White O."/>
            <person name="Salzberg S.L."/>
            <person name="Tang P."/>
            <person name="Chiu C.-H."/>
            <person name="Lee Y.-S."/>
            <person name="Embley T.M."/>
            <person name="Coombs G.H."/>
            <person name="Mottram J.C."/>
            <person name="Tachezy J."/>
            <person name="Fraser-Liggett C.M."/>
            <person name="Johnson P.J."/>
        </authorList>
    </citation>
    <scope>NUCLEOTIDE SEQUENCE [LARGE SCALE GENOMIC DNA]</scope>
    <source>
        <strain evidence="18">G3</strain>
    </source>
</reference>
<evidence type="ECO:0000313" key="18">
    <source>
        <dbReference type="EMBL" id="EAX84446.1"/>
    </source>
</evidence>
<evidence type="ECO:0000256" key="9">
    <source>
        <dbReference type="ARBA" id="ARBA00022840"/>
    </source>
</evidence>
<dbReference type="KEGG" id="tva:4742079"/>
<gene>
    <name evidence="18" type="ORF">TVAG_396670</name>
</gene>
<evidence type="ECO:0000256" key="15">
    <source>
        <dbReference type="ARBA" id="ARBA00023180"/>
    </source>
</evidence>
<keyword evidence="7" id="KW-0547">Nucleotide-binding</keyword>
<keyword evidence="12" id="KW-0829">Tyrosine-protein kinase</keyword>
<dbReference type="GO" id="GO:0004714">
    <property type="term" value="F:transmembrane receptor protein tyrosine kinase activity"/>
    <property type="evidence" value="ECO:0007669"/>
    <property type="project" value="UniProtKB-EC"/>
</dbReference>
<dbReference type="InParanoid" id="A2GEH1"/>
<keyword evidence="3" id="KW-1003">Cell membrane</keyword>
<name>A2GEH1_TRIV3</name>
<dbReference type="EMBL" id="DS115356">
    <property type="protein sequence ID" value="EAX84446.1"/>
    <property type="molecule type" value="Genomic_DNA"/>
</dbReference>
<evidence type="ECO:0000256" key="3">
    <source>
        <dbReference type="ARBA" id="ARBA00022475"/>
    </source>
</evidence>
<dbReference type="VEuPathDB" id="TrichDB:TVAG_396670"/>
<evidence type="ECO:0000256" key="1">
    <source>
        <dbReference type="ARBA" id="ARBA00004251"/>
    </source>
</evidence>
<evidence type="ECO:0000256" key="5">
    <source>
        <dbReference type="ARBA" id="ARBA00022692"/>
    </source>
</evidence>
<evidence type="ECO:0000256" key="2">
    <source>
        <dbReference type="ARBA" id="ARBA00011902"/>
    </source>
</evidence>
<dbReference type="EC" id="2.7.10.1" evidence="2"/>
<evidence type="ECO:0000256" key="16">
    <source>
        <dbReference type="SAM" id="MobiDB-lite"/>
    </source>
</evidence>
<evidence type="ECO:0000256" key="6">
    <source>
        <dbReference type="ARBA" id="ARBA00022729"/>
    </source>
</evidence>
<feature type="compositionally biased region" description="Gly residues" evidence="16">
    <location>
        <begin position="87"/>
        <end position="96"/>
    </location>
</feature>
<evidence type="ECO:0000259" key="17">
    <source>
        <dbReference type="Pfam" id="PF12810"/>
    </source>
</evidence>
<evidence type="ECO:0000313" key="19">
    <source>
        <dbReference type="Proteomes" id="UP000001542"/>
    </source>
</evidence>
<keyword evidence="4" id="KW-0808">Transferase</keyword>
<keyword evidence="13" id="KW-1015">Disulfide bond</keyword>
<keyword evidence="19" id="KW-1185">Reference proteome</keyword>
<evidence type="ECO:0000256" key="8">
    <source>
        <dbReference type="ARBA" id="ARBA00022777"/>
    </source>
</evidence>
<dbReference type="VEuPathDB" id="TrichDB:TVAGG3_0907110"/>
<keyword evidence="5" id="KW-0812">Transmembrane</keyword>
<feature type="domain" description="ALK/LTK-like glycine-rich" evidence="17">
    <location>
        <begin position="19"/>
        <end position="217"/>
    </location>
</feature>
<protein>
    <recommendedName>
        <fullName evidence="2">receptor protein-tyrosine kinase</fullName>
        <ecNumber evidence="2">2.7.10.1</ecNumber>
    </recommendedName>
</protein>
<accession>A2GEH1</accession>
<dbReference type="Pfam" id="PF12810">
    <property type="entry name" value="ALK_LTK_GRD"/>
    <property type="match status" value="1"/>
</dbReference>
<dbReference type="RefSeq" id="XP_001297376.1">
    <property type="nucleotide sequence ID" value="XM_001297375.1"/>
</dbReference>
<evidence type="ECO:0000256" key="11">
    <source>
        <dbReference type="ARBA" id="ARBA00023136"/>
    </source>
</evidence>
<evidence type="ECO:0000256" key="14">
    <source>
        <dbReference type="ARBA" id="ARBA00023170"/>
    </source>
</evidence>
<sequence length="235" mass="23764">MLFFLFVSYHWDCKSQSKNVDLPAGRYLITIQGASGGRACFSNKPAGYGGNGTWIRGNIDVKGGMTVTFNVGESKGASCNSRSTGGWPDGGNGGKDTGWWGAGHDNSGSGGGSTEVKVANTDITIMLAGGGSGGCGKHKGGAAGGVGYHIGWISDTTQVQIPRSGSLRKGGQGVDSTYTPGAGGGGGWRGGRGGDWADTNDWKACGYGGSSYINYTMVTDAGLNDGTGTEYTGDG</sequence>
<feature type="compositionally biased region" description="Gly residues" evidence="16">
    <location>
        <begin position="181"/>
        <end position="194"/>
    </location>
</feature>
<keyword evidence="10" id="KW-1133">Transmembrane helix</keyword>
<evidence type="ECO:0000256" key="4">
    <source>
        <dbReference type="ARBA" id="ARBA00022679"/>
    </source>
</evidence>
<dbReference type="Proteomes" id="UP000001542">
    <property type="component" value="Unassembled WGS sequence"/>
</dbReference>
<keyword evidence="6" id="KW-0732">Signal</keyword>
<keyword evidence="14" id="KW-0675">Receptor</keyword>
<keyword evidence="11" id="KW-0472">Membrane</keyword>
<feature type="region of interest" description="Disordered" evidence="16">
    <location>
        <begin position="163"/>
        <end position="194"/>
    </location>
</feature>
<evidence type="ECO:0000256" key="13">
    <source>
        <dbReference type="ARBA" id="ARBA00023157"/>
    </source>
</evidence>
<keyword evidence="9" id="KW-0067">ATP-binding</keyword>
<dbReference type="AlphaFoldDB" id="A2GEH1"/>